<evidence type="ECO:0000256" key="1">
    <source>
        <dbReference type="SAM" id="Phobius"/>
    </source>
</evidence>
<organism evidence="2">
    <name type="scientific">Rhizobium leguminosarum</name>
    <dbReference type="NCBI Taxonomy" id="384"/>
    <lineage>
        <taxon>Bacteria</taxon>
        <taxon>Pseudomonadati</taxon>
        <taxon>Pseudomonadota</taxon>
        <taxon>Alphaproteobacteria</taxon>
        <taxon>Hyphomicrobiales</taxon>
        <taxon>Rhizobiaceae</taxon>
        <taxon>Rhizobium/Agrobacterium group</taxon>
        <taxon>Rhizobium</taxon>
    </lineage>
</organism>
<reference evidence="2" key="1">
    <citation type="submission" date="2016-04" db="EMBL/GenBank/DDBJ databases">
        <title>Fast-growing isolate from the root nodules of Vavilovia formosa.</title>
        <authorList>
            <person name="Kimeklis A."/>
            <person name="Safronova V."/>
            <person name="Belimov A."/>
            <person name="Andronov E."/>
        </authorList>
    </citation>
    <scope>NUCLEOTIDE SEQUENCE [LARGE SCALE GENOMIC DNA]</scope>
    <source>
        <strain evidence="2">Vaf-46</strain>
    </source>
</reference>
<keyword evidence="1" id="KW-1133">Transmembrane helix</keyword>
<keyword evidence="1" id="KW-0472">Membrane</keyword>
<dbReference type="AlphaFoldDB" id="A0A179BYR1"/>
<proteinExistence type="predicted"/>
<dbReference type="EMBL" id="LWBS01000024">
    <property type="protein sequence ID" value="OAP96837.1"/>
    <property type="molecule type" value="Genomic_DNA"/>
</dbReference>
<protein>
    <submittedName>
        <fullName evidence="2">Uncharacterized protein</fullName>
    </submittedName>
</protein>
<feature type="transmembrane region" description="Helical" evidence="1">
    <location>
        <begin position="6"/>
        <end position="26"/>
    </location>
</feature>
<name>A0A179BYR1_RHILE</name>
<comment type="caution">
    <text evidence="2">The sequence shown here is derived from an EMBL/GenBank/DDBJ whole genome shotgun (WGS) entry which is preliminary data.</text>
</comment>
<feature type="transmembrane region" description="Helical" evidence="1">
    <location>
        <begin position="64"/>
        <end position="86"/>
    </location>
</feature>
<sequence>MSDDQFQSLLGLCVVGGFCAYNWYWYIRSIIFYRKNGFDFTKDFGPNDYWSRLRQDTFLARPKVRFLFAMPFSVTVGSLLTLAFALRLMGIVKLCSDCGP</sequence>
<keyword evidence="1" id="KW-0812">Transmembrane</keyword>
<gene>
    <name evidence="2" type="ORF">A4U53_37500</name>
</gene>
<evidence type="ECO:0000313" key="2">
    <source>
        <dbReference type="EMBL" id="OAP96837.1"/>
    </source>
</evidence>
<accession>A0A179BYR1</accession>